<gene>
    <name evidence="1" type="ORF">Y3_215</name>
</gene>
<protein>
    <submittedName>
        <fullName evidence="1">Uncharacterized protein</fullName>
    </submittedName>
</protein>
<sequence length="158" mass="17245">MSNLLAHSIVKDLAGTSCDLQIVSDVPCSIAVLNMQVQPSIATDLMHFLCLHDIAPDFAITHFGPTEYAGLMDCSSYAVNSLQELQYCLEEIADLSKPKIVVADFAHLGKDENMALALICEQLEDNDAWEEQALLNVTTKWHPAAGMTHGLLSSETQI</sequence>
<dbReference type="Proteomes" id="UP000240568">
    <property type="component" value="Segment"/>
</dbReference>
<organism evidence="1 2">
    <name type="scientific">Erwinia phage vB_EamM_Y3</name>
    <dbReference type="NCBI Taxonomy" id="1983553"/>
    <lineage>
        <taxon>Viruses</taxon>
        <taxon>Duplodnaviria</taxon>
        <taxon>Heunggongvirae</taxon>
        <taxon>Uroviricota</taxon>
        <taxon>Caudoviricetes</taxon>
        <taxon>Sasquatchvirus</taxon>
        <taxon>Sasquatchvirus Y3</taxon>
    </lineage>
</organism>
<evidence type="ECO:0000313" key="2">
    <source>
        <dbReference type="Proteomes" id="UP000240568"/>
    </source>
</evidence>
<keyword evidence="2" id="KW-1185">Reference proteome</keyword>
<evidence type="ECO:0000313" key="1">
    <source>
        <dbReference type="EMBL" id="ARW58855.1"/>
    </source>
</evidence>
<reference evidence="1 2" key="1">
    <citation type="submission" date="2017-04" db="EMBL/GenBank/DDBJ databases">
        <authorList>
            <person name="Afonso C.L."/>
            <person name="Miller P.J."/>
            <person name="Scott M.A."/>
            <person name="Spackman E."/>
            <person name="Goraichik I."/>
            <person name="Dimitrov K.M."/>
            <person name="Suarez D.L."/>
            <person name="Swayne D.E."/>
        </authorList>
    </citation>
    <scope>NUCLEOTIDE SEQUENCE [LARGE SCALE GENOMIC DNA]</scope>
</reference>
<dbReference type="EMBL" id="KY984068">
    <property type="protein sequence ID" value="ARW58855.1"/>
    <property type="molecule type" value="Genomic_DNA"/>
</dbReference>
<proteinExistence type="predicted"/>
<accession>A0A2H4IBC2</accession>
<name>A0A2H4IBC2_9CAUD</name>